<sequence length="190" mass="21173">MAPSKNAGHVQFDPHDNMEYIVPTWNQSPIPTLSSSGASHSSRYFDEIALLKRGKITRETPKHTYRRFGGNIVPSIKPITMAELNSRGLRLDQDHVIYNIPESTMQATILHNVSPKMLNAATTSSRSSAFSVIKSPKKSREFVVGNPTENAKLRISSIAHKGKSYELSVDNDVCILQQSLKNVVLITWKN</sequence>
<name>A0AA36M9W9_CYLNA</name>
<evidence type="ECO:0000313" key="1">
    <source>
        <dbReference type="EMBL" id="CAJ0602838.1"/>
    </source>
</evidence>
<dbReference type="EMBL" id="CATQJL010000305">
    <property type="protein sequence ID" value="CAJ0602838.1"/>
    <property type="molecule type" value="Genomic_DNA"/>
</dbReference>
<organism evidence="1 2">
    <name type="scientific">Cylicocyclus nassatus</name>
    <name type="common">Nematode worm</name>
    <dbReference type="NCBI Taxonomy" id="53992"/>
    <lineage>
        <taxon>Eukaryota</taxon>
        <taxon>Metazoa</taxon>
        <taxon>Ecdysozoa</taxon>
        <taxon>Nematoda</taxon>
        <taxon>Chromadorea</taxon>
        <taxon>Rhabditida</taxon>
        <taxon>Rhabditina</taxon>
        <taxon>Rhabditomorpha</taxon>
        <taxon>Strongyloidea</taxon>
        <taxon>Strongylidae</taxon>
        <taxon>Cylicocyclus</taxon>
    </lineage>
</organism>
<evidence type="ECO:0000313" key="2">
    <source>
        <dbReference type="Proteomes" id="UP001176961"/>
    </source>
</evidence>
<dbReference type="Proteomes" id="UP001176961">
    <property type="component" value="Unassembled WGS sequence"/>
</dbReference>
<reference evidence="1" key="1">
    <citation type="submission" date="2023-07" db="EMBL/GenBank/DDBJ databases">
        <authorList>
            <consortium name="CYATHOMIX"/>
        </authorList>
    </citation>
    <scope>NUCLEOTIDE SEQUENCE</scope>
    <source>
        <strain evidence="1">N/A</strain>
    </source>
</reference>
<dbReference type="Pfam" id="PF17360">
    <property type="entry name" value="DUF5386"/>
    <property type="match status" value="1"/>
</dbReference>
<protein>
    <submittedName>
        <fullName evidence="1">Uncharacterized protein</fullName>
    </submittedName>
</protein>
<comment type="caution">
    <text evidence="1">The sequence shown here is derived from an EMBL/GenBank/DDBJ whole genome shotgun (WGS) entry which is preliminary data.</text>
</comment>
<dbReference type="InterPro" id="IPR035332">
    <property type="entry name" value="DUF5386"/>
</dbReference>
<gene>
    <name evidence="1" type="ORF">CYNAS_LOCUS14821</name>
</gene>
<proteinExistence type="predicted"/>
<keyword evidence="2" id="KW-1185">Reference proteome</keyword>
<accession>A0AA36M9W9</accession>
<dbReference type="AlphaFoldDB" id="A0AA36M9W9"/>